<evidence type="ECO:0000256" key="2">
    <source>
        <dbReference type="ARBA" id="ARBA00022692"/>
    </source>
</evidence>
<keyword evidence="7" id="KW-0732">Signal</keyword>
<evidence type="ECO:0000313" key="9">
    <source>
        <dbReference type="EMBL" id="KAK9767554.1"/>
    </source>
</evidence>
<keyword evidence="2 6" id="KW-0812">Transmembrane</keyword>
<evidence type="ECO:0000256" key="6">
    <source>
        <dbReference type="SAM" id="Phobius"/>
    </source>
</evidence>
<evidence type="ECO:0000313" key="10">
    <source>
        <dbReference type="Proteomes" id="UP001479436"/>
    </source>
</evidence>
<name>A0ABR2X1A7_9FUNG</name>
<evidence type="ECO:0000256" key="5">
    <source>
        <dbReference type="SAM" id="MobiDB-lite"/>
    </source>
</evidence>
<evidence type="ECO:0000256" key="1">
    <source>
        <dbReference type="ARBA" id="ARBA00004167"/>
    </source>
</evidence>
<feature type="signal peptide" evidence="7">
    <location>
        <begin position="1"/>
        <end position="25"/>
    </location>
</feature>
<keyword evidence="10" id="KW-1185">Reference proteome</keyword>
<dbReference type="EMBL" id="JASJQH010000070">
    <property type="protein sequence ID" value="KAK9767554.1"/>
    <property type="molecule type" value="Genomic_DNA"/>
</dbReference>
<organism evidence="9 10">
    <name type="scientific">Basidiobolus ranarum</name>
    <dbReference type="NCBI Taxonomy" id="34480"/>
    <lineage>
        <taxon>Eukaryota</taxon>
        <taxon>Fungi</taxon>
        <taxon>Fungi incertae sedis</taxon>
        <taxon>Zoopagomycota</taxon>
        <taxon>Entomophthoromycotina</taxon>
        <taxon>Basidiobolomycetes</taxon>
        <taxon>Basidiobolales</taxon>
        <taxon>Basidiobolaceae</taxon>
        <taxon>Basidiobolus</taxon>
    </lineage>
</organism>
<gene>
    <name evidence="9" type="ORF">K7432_002569</name>
</gene>
<dbReference type="Pfam" id="PF20520">
    <property type="entry name" value="Ac45-VOA1_TM"/>
    <property type="match status" value="1"/>
</dbReference>
<comment type="caution">
    <text evidence="9">The sequence shown here is derived from an EMBL/GenBank/DDBJ whole genome shotgun (WGS) entry which is preliminary data.</text>
</comment>
<evidence type="ECO:0000256" key="7">
    <source>
        <dbReference type="SAM" id="SignalP"/>
    </source>
</evidence>
<evidence type="ECO:0000256" key="4">
    <source>
        <dbReference type="ARBA" id="ARBA00023136"/>
    </source>
</evidence>
<sequence length="206" mass="22827">MHPSRFFKVAAILATTFLATTFAESSVECPAKVAVVLNKQQTSEYIDSPHFSLHKRMVGQDVAHSDNIEHFKSNCAAEHLDFTEVNKLKEGTSYVISGAGEALDKALEHIHNTVQDYVVVLEHQAHLQKRQEVVPSPTSTNNPGPTTNPGQNQTRAEQLRSKFWTVGLLTGLLTTVILVLILLVGICWLASIEGPTRFENVKQKRN</sequence>
<feature type="domain" description="V-type proton ATPase subunit S1/VOA1 transmembrane" evidence="8">
    <location>
        <begin position="163"/>
        <end position="200"/>
    </location>
</feature>
<dbReference type="Proteomes" id="UP001479436">
    <property type="component" value="Unassembled WGS sequence"/>
</dbReference>
<proteinExistence type="predicted"/>
<feature type="compositionally biased region" description="Low complexity" evidence="5">
    <location>
        <begin position="135"/>
        <end position="154"/>
    </location>
</feature>
<evidence type="ECO:0000259" key="8">
    <source>
        <dbReference type="Pfam" id="PF20520"/>
    </source>
</evidence>
<dbReference type="InterPro" id="IPR046756">
    <property type="entry name" value="VAS1/VOA1_TM"/>
</dbReference>
<keyword evidence="4 6" id="KW-0472">Membrane</keyword>
<keyword evidence="3 6" id="KW-1133">Transmembrane helix</keyword>
<feature type="transmembrane region" description="Helical" evidence="6">
    <location>
        <begin position="163"/>
        <end position="190"/>
    </location>
</feature>
<feature type="chain" id="PRO_5047207805" description="V-type proton ATPase subunit S1/VOA1 transmembrane domain-containing protein" evidence="7">
    <location>
        <begin position="26"/>
        <end position="206"/>
    </location>
</feature>
<reference evidence="9 10" key="1">
    <citation type="submission" date="2023-04" db="EMBL/GenBank/DDBJ databases">
        <title>Genome of Basidiobolus ranarum AG-B5.</title>
        <authorList>
            <person name="Stajich J.E."/>
            <person name="Carter-House D."/>
            <person name="Gryganskyi A."/>
        </authorList>
    </citation>
    <scope>NUCLEOTIDE SEQUENCE [LARGE SCALE GENOMIC DNA]</scope>
    <source>
        <strain evidence="9 10">AG-B5</strain>
    </source>
</reference>
<protein>
    <recommendedName>
        <fullName evidence="8">V-type proton ATPase subunit S1/VOA1 transmembrane domain-containing protein</fullName>
    </recommendedName>
</protein>
<evidence type="ECO:0000256" key="3">
    <source>
        <dbReference type="ARBA" id="ARBA00022989"/>
    </source>
</evidence>
<feature type="region of interest" description="Disordered" evidence="5">
    <location>
        <begin position="130"/>
        <end position="155"/>
    </location>
</feature>
<accession>A0ABR2X1A7</accession>
<comment type="subcellular location">
    <subcellularLocation>
        <location evidence="1">Membrane</location>
        <topology evidence="1">Single-pass membrane protein</topology>
    </subcellularLocation>
</comment>